<dbReference type="Pfam" id="PF24698">
    <property type="entry name" value="DUF7662"/>
    <property type="match status" value="1"/>
</dbReference>
<dbReference type="RefSeq" id="WP_086090170.1">
    <property type="nucleotide sequence ID" value="NZ_CP021112.1"/>
</dbReference>
<dbReference type="STRING" id="1235591.CAK95_23765"/>
<evidence type="ECO:0000313" key="3">
    <source>
        <dbReference type="Proteomes" id="UP000194137"/>
    </source>
</evidence>
<dbReference type="InterPro" id="IPR056079">
    <property type="entry name" value="DUF7662"/>
</dbReference>
<sequence length="134" mass="15101">MGKYEPLAAFLKKQGMAEVRMTFDQIERLIGGKLPASATEHRAWWSNNPSNSVITRAWLDAGYRTEDVDMVSRKLVFRKATRAHDRMLKDADIMKRPAISPRHPLYGSMKGLVTLAPGVDLTEPADPDWGKAYD</sequence>
<evidence type="ECO:0000259" key="1">
    <source>
        <dbReference type="Pfam" id="PF24698"/>
    </source>
</evidence>
<evidence type="ECO:0000313" key="2">
    <source>
        <dbReference type="EMBL" id="ARQ01776.1"/>
    </source>
</evidence>
<proteinExistence type="predicted"/>
<dbReference type="OrthoDB" id="3480230at2"/>
<dbReference type="EMBL" id="CP021112">
    <property type="protein sequence ID" value="ARQ01776.1"/>
    <property type="molecule type" value="Genomic_DNA"/>
</dbReference>
<name>A0A1W6ZWT6_9HYPH</name>
<accession>A0A1W6ZWT6</accession>
<dbReference type="Proteomes" id="UP000194137">
    <property type="component" value="Chromosome"/>
</dbReference>
<reference evidence="2 3" key="1">
    <citation type="submission" date="2017-05" db="EMBL/GenBank/DDBJ databases">
        <title>Full genome sequence of Pseudorhodoplanes sinuspersici.</title>
        <authorList>
            <person name="Dastgheib S.M.M."/>
            <person name="Shavandi M."/>
            <person name="Tirandaz H."/>
        </authorList>
    </citation>
    <scope>NUCLEOTIDE SEQUENCE [LARGE SCALE GENOMIC DNA]</scope>
    <source>
        <strain evidence="2 3">RIPI110</strain>
    </source>
</reference>
<protein>
    <recommendedName>
        <fullName evidence="1">DUF7662 domain-containing protein</fullName>
    </recommendedName>
</protein>
<feature type="domain" description="DUF7662" evidence="1">
    <location>
        <begin position="4"/>
        <end position="79"/>
    </location>
</feature>
<dbReference type="KEGG" id="psin:CAK95_23765"/>
<gene>
    <name evidence="2" type="ORF">CAK95_23765</name>
</gene>
<organism evidence="2 3">
    <name type="scientific">Pseudorhodoplanes sinuspersici</name>
    <dbReference type="NCBI Taxonomy" id="1235591"/>
    <lineage>
        <taxon>Bacteria</taxon>
        <taxon>Pseudomonadati</taxon>
        <taxon>Pseudomonadota</taxon>
        <taxon>Alphaproteobacteria</taxon>
        <taxon>Hyphomicrobiales</taxon>
        <taxon>Pseudorhodoplanes</taxon>
    </lineage>
</organism>
<dbReference type="AlphaFoldDB" id="A0A1W6ZWT6"/>
<keyword evidence="3" id="KW-1185">Reference proteome</keyword>